<proteinExistence type="predicted"/>
<dbReference type="AlphaFoldDB" id="A0A919YTT6"/>
<dbReference type="Proteomes" id="UP000683139">
    <property type="component" value="Unassembled WGS sequence"/>
</dbReference>
<sequence length="261" mass="30094">MGTYTPLKHYFAGELAERLAKLIEPVYPDFPTHSFVQAVAERARPLELKGRVQLIAEHLCQAIHQEYPEQLRILLSIIGPEMEKEEGMFTEGYFLMPIAYFVEHYGLEHFELSMAALYEITKRHTSEYAIRPYLLRYPAESIEQLNAWTSDANAHVRRLVSEGTRPRLPWAKRIDAICGDPLVNLALLERLLTDRSAYVRKSVANHLNDLTKDFKDVTIEWMDKQLESGRLQDAGLVRRALRTLVKSNDPAALDLIDRMMK</sequence>
<reference evidence="1" key="1">
    <citation type="submission" date="2021-03" db="EMBL/GenBank/DDBJ databases">
        <title>Antimicrobial resistance genes in bacteria isolated from Japanese honey, and their potential for conferring macrolide and lincosamide resistance in the American foulbrood pathogen Paenibacillus larvae.</title>
        <authorList>
            <person name="Okamoto M."/>
            <person name="Kumagai M."/>
            <person name="Kanamori H."/>
            <person name="Takamatsu D."/>
        </authorList>
    </citation>
    <scope>NUCLEOTIDE SEQUENCE</scope>
    <source>
        <strain evidence="1">J40TS1</strain>
    </source>
</reference>
<protein>
    <recommendedName>
        <fullName evidence="3">DNA alkylation repair protein</fullName>
    </recommendedName>
</protein>
<evidence type="ECO:0000313" key="1">
    <source>
        <dbReference type="EMBL" id="GIP18269.1"/>
    </source>
</evidence>
<dbReference type="Pfam" id="PF08713">
    <property type="entry name" value="DNA_alkylation"/>
    <property type="match status" value="1"/>
</dbReference>
<evidence type="ECO:0008006" key="3">
    <source>
        <dbReference type="Google" id="ProtNLM"/>
    </source>
</evidence>
<dbReference type="InterPro" id="IPR016024">
    <property type="entry name" value="ARM-type_fold"/>
</dbReference>
<dbReference type="EMBL" id="BOSE01000008">
    <property type="protein sequence ID" value="GIP18269.1"/>
    <property type="molecule type" value="Genomic_DNA"/>
</dbReference>
<organism evidence="1 2">
    <name type="scientific">Paenibacillus montaniterrae</name>
    <dbReference type="NCBI Taxonomy" id="429341"/>
    <lineage>
        <taxon>Bacteria</taxon>
        <taxon>Bacillati</taxon>
        <taxon>Bacillota</taxon>
        <taxon>Bacilli</taxon>
        <taxon>Bacillales</taxon>
        <taxon>Paenibacillaceae</taxon>
        <taxon>Paenibacillus</taxon>
    </lineage>
</organism>
<comment type="caution">
    <text evidence="1">The sequence shown here is derived from an EMBL/GenBank/DDBJ whole genome shotgun (WGS) entry which is preliminary data.</text>
</comment>
<dbReference type="SUPFAM" id="SSF48371">
    <property type="entry name" value="ARM repeat"/>
    <property type="match status" value="1"/>
</dbReference>
<dbReference type="RefSeq" id="WP_213518504.1">
    <property type="nucleotide sequence ID" value="NZ_BOSE01000008.1"/>
</dbReference>
<keyword evidence="2" id="KW-1185">Reference proteome</keyword>
<dbReference type="InterPro" id="IPR014825">
    <property type="entry name" value="DNA_alkylation"/>
</dbReference>
<gene>
    <name evidence="1" type="primary">yhaZ</name>
    <name evidence="1" type="ORF">J40TS1_39110</name>
</gene>
<dbReference type="Gene3D" id="1.25.40.290">
    <property type="entry name" value="ARM repeat domains"/>
    <property type="match status" value="1"/>
</dbReference>
<evidence type="ECO:0000313" key="2">
    <source>
        <dbReference type="Proteomes" id="UP000683139"/>
    </source>
</evidence>
<accession>A0A919YTT6</accession>
<name>A0A919YTT6_9BACL</name>